<reference evidence="3" key="1">
    <citation type="submission" date="2020-09" db="EMBL/GenBank/DDBJ databases">
        <authorList>
            <person name="Kikuchi T."/>
        </authorList>
    </citation>
    <scope>NUCLEOTIDE SEQUENCE</scope>
    <source>
        <strain evidence="3">SH1</strain>
    </source>
</reference>
<dbReference type="PANTHER" id="PTHR48051:SF21">
    <property type="entry name" value="CALPONIN-HOMOLOGY (CH) DOMAIN-CONTAINING PROTEIN"/>
    <property type="match status" value="1"/>
</dbReference>
<dbReference type="Gene3D" id="3.80.10.10">
    <property type="entry name" value="Ribonuclease Inhibitor"/>
    <property type="match status" value="2"/>
</dbReference>
<dbReference type="PANTHER" id="PTHR48051">
    <property type="match status" value="1"/>
</dbReference>
<dbReference type="PRINTS" id="PR00019">
    <property type="entry name" value="LEURICHRPT"/>
</dbReference>
<dbReference type="Pfam" id="PF13855">
    <property type="entry name" value="LRR_8"/>
    <property type="match status" value="1"/>
</dbReference>
<dbReference type="InterPro" id="IPR003591">
    <property type="entry name" value="Leu-rich_rpt_typical-subtyp"/>
</dbReference>
<proteinExistence type="predicted"/>
<evidence type="ECO:0000313" key="4">
    <source>
        <dbReference type="Proteomes" id="UP000614601"/>
    </source>
</evidence>
<keyword evidence="4" id="KW-1185">Reference proteome</keyword>
<dbReference type="GO" id="GO:0005737">
    <property type="term" value="C:cytoplasm"/>
    <property type="evidence" value="ECO:0007669"/>
    <property type="project" value="TreeGrafter"/>
</dbReference>
<dbReference type="EMBL" id="CAJFCW020000006">
    <property type="protein sequence ID" value="CAG9128582.1"/>
    <property type="molecule type" value="Genomic_DNA"/>
</dbReference>
<dbReference type="InterPro" id="IPR050216">
    <property type="entry name" value="LRR_domain-containing"/>
</dbReference>
<dbReference type="AlphaFoldDB" id="A0A811LS25"/>
<evidence type="ECO:0000313" key="3">
    <source>
        <dbReference type="EMBL" id="CAD5231235.1"/>
    </source>
</evidence>
<dbReference type="SMART" id="SM00369">
    <property type="entry name" value="LRR_TYP"/>
    <property type="match status" value="5"/>
</dbReference>
<dbReference type="SUPFAM" id="SSF52058">
    <property type="entry name" value="L domain-like"/>
    <property type="match status" value="1"/>
</dbReference>
<comment type="caution">
    <text evidence="3">The sequence shown here is derived from an EMBL/GenBank/DDBJ whole genome shotgun (WGS) entry which is preliminary data.</text>
</comment>
<dbReference type="Pfam" id="PF00560">
    <property type="entry name" value="LRR_1"/>
    <property type="match status" value="2"/>
</dbReference>
<evidence type="ECO:0000256" key="2">
    <source>
        <dbReference type="ARBA" id="ARBA00022737"/>
    </source>
</evidence>
<accession>A0A811LS25</accession>
<organism evidence="3 4">
    <name type="scientific">Bursaphelenchus okinawaensis</name>
    <dbReference type="NCBI Taxonomy" id="465554"/>
    <lineage>
        <taxon>Eukaryota</taxon>
        <taxon>Metazoa</taxon>
        <taxon>Ecdysozoa</taxon>
        <taxon>Nematoda</taxon>
        <taxon>Chromadorea</taxon>
        <taxon>Rhabditida</taxon>
        <taxon>Tylenchina</taxon>
        <taxon>Tylenchomorpha</taxon>
        <taxon>Aphelenchoidea</taxon>
        <taxon>Aphelenchoididae</taxon>
        <taxon>Bursaphelenchus</taxon>
    </lineage>
</organism>
<evidence type="ECO:0000256" key="1">
    <source>
        <dbReference type="ARBA" id="ARBA00022614"/>
    </source>
</evidence>
<dbReference type="Proteomes" id="UP000614601">
    <property type="component" value="Unassembled WGS sequence"/>
</dbReference>
<dbReference type="PROSITE" id="PS51450">
    <property type="entry name" value="LRR"/>
    <property type="match status" value="2"/>
</dbReference>
<sequence length="223" mass="24813">MLKLPCEKVLHDAFLTGVLNLSQRQLKEFPNEASSDISDLIKADISSNCLTELPITLCELRVLETLEFRSNSLKTILPAISSLISLTYLDLSDNHLTDLPDVLFSLPLKVLLLSRNRLQSISAEIRHLGPTIEEIDLSSNKIRSLPNGLSVLTELKVMNLRGNQLKDLPGDIGTMNVRSLDLGNNLLIRLPVEFCKLGGCVDFKVDGNPLIEPPMNVVRRVRH</sequence>
<gene>
    <name evidence="3" type="ORF">BOKJ2_LOCUS14540</name>
</gene>
<dbReference type="InterPro" id="IPR001611">
    <property type="entry name" value="Leu-rich_rpt"/>
</dbReference>
<keyword evidence="1" id="KW-0433">Leucine-rich repeat</keyword>
<name>A0A811LS25_9BILA</name>
<keyword evidence="2" id="KW-0677">Repeat</keyword>
<dbReference type="OrthoDB" id="660555at2759"/>
<dbReference type="Proteomes" id="UP000783686">
    <property type="component" value="Unassembled WGS sequence"/>
</dbReference>
<dbReference type="InterPro" id="IPR032675">
    <property type="entry name" value="LRR_dom_sf"/>
</dbReference>
<protein>
    <submittedName>
        <fullName evidence="3">Uncharacterized protein</fullName>
    </submittedName>
</protein>
<dbReference type="EMBL" id="CAJFDH010000006">
    <property type="protein sequence ID" value="CAD5231235.1"/>
    <property type="molecule type" value="Genomic_DNA"/>
</dbReference>